<keyword evidence="4" id="KW-0444">Lipid biosynthesis</keyword>
<dbReference type="GO" id="GO:0004316">
    <property type="term" value="F:3-oxoacyl-[acyl-carrier-protein] reductase (NADPH) activity"/>
    <property type="evidence" value="ECO:0007669"/>
    <property type="project" value="UniProtKB-EC"/>
</dbReference>
<dbReference type="InterPro" id="IPR002347">
    <property type="entry name" value="SDR_fam"/>
</dbReference>
<organism evidence="10 11">
    <name type="scientific">Nelumbo nucifera</name>
    <name type="common">Sacred lotus</name>
    <dbReference type="NCBI Taxonomy" id="4432"/>
    <lineage>
        <taxon>Eukaryota</taxon>
        <taxon>Viridiplantae</taxon>
        <taxon>Streptophyta</taxon>
        <taxon>Embryophyta</taxon>
        <taxon>Tracheophyta</taxon>
        <taxon>Spermatophyta</taxon>
        <taxon>Magnoliopsida</taxon>
        <taxon>Proteales</taxon>
        <taxon>Nelumbonaceae</taxon>
        <taxon>Nelumbo</taxon>
    </lineage>
</organism>
<protein>
    <recommendedName>
        <fullName evidence="3">3-oxoacyl-[acyl-carrier-protein] reductase</fullName>
        <ecNumber evidence="3">1.1.1.100</ecNumber>
    </recommendedName>
</protein>
<comment type="caution">
    <text evidence="10">The sequence shown here is derived from an EMBL/GenBank/DDBJ whole genome shotgun (WGS) entry which is preliminary data.</text>
</comment>
<gene>
    <name evidence="10" type="ORF">HUJ06_003537</name>
</gene>
<evidence type="ECO:0000313" key="10">
    <source>
        <dbReference type="EMBL" id="DAD45307.1"/>
    </source>
</evidence>
<dbReference type="NCBIfam" id="NF009466">
    <property type="entry name" value="PRK12826.1-2"/>
    <property type="match status" value="1"/>
</dbReference>
<dbReference type="PRINTS" id="PR00081">
    <property type="entry name" value="GDHRDH"/>
</dbReference>
<evidence type="ECO:0000259" key="9">
    <source>
        <dbReference type="SMART" id="SM00822"/>
    </source>
</evidence>
<evidence type="ECO:0000256" key="3">
    <source>
        <dbReference type="ARBA" id="ARBA00012948"/>
    </source>
</evidence>
<evidence type="ECO:0000256" key="6">
    <source>
        <dbReference type="ARBA" id="ARBA00023002"/>
    </source>
</evidence>
<dbReference type="Proteomes" id="UP000607653">
    <property type="component" value="Unassembled WGS sequence"/>
</dbReference>
<accession>A0A822ZKA6</accession>
<dbReference type="PANTHER" id="PTHR42879">
    <property type="entry name" value="3-OXOACYL-(ACYL-CARRIER-PROTEIN) REDUCTASE"/>
    <property type="match status" value="1"/>
</dbReference>
<keyword evidence="6" id="KW-0560">Oxidoreductase</keyword>
<evidence type="ECO:0000313" key="11">
    <source>
        <dbReference type="Proteomes" id="UP000607653"/>
    </source>
</evidence>
<comment type="similarity">
    <text evidence="2">Belongs to the short-chain dehydrogenases/reductases (SDR) family.</text>
</comment>
<dbReference type="Gene3D" id="3.40.50.720">
    <property type="entry name" value="NAD(P)-binding Rossmann-like Domain"/>
    <property type="match status" value="1"/>
</dbReference>
<comment type="pathway">
    <text evidence="1">Lipid metabolism; fatty acid biosynthesis.</text>
</comment>
<dbReference type="FunFam" id="3.40.50.720:FF:000173">
    <property type="entry name" value="3-oxoacyl-[acyl-carrier protein] reductase"/>
    <property type="match status" value="1"/>
</dbReference>
<evidence type="ECO:0000256" key="2">
    <source>
        <dbReference type="ARBA" id="ARBA00006484"/>
    </source>
</evidence>
<dbReference type="PANTHER" id="PTHR42879:SF2">
    <property type="entry name" value="3-OXOACYL-[ACYL-CARRIER-PROTEIN] REDUCTASE FABG"/>
    <property type="match status" value="1"/>
</dbReference>
<dbReference type="InterPro" id="IPR057326">
    <property type="entry name" value="KR_dom"/>
</dbReference>
<sequence length="293" mass="31085">MTVGSRSLQFQPYQCRWRSFSTSSGVGSQDASVEQTSVTVAQNVESPVVVVTGASKGIGRAIALTMGKAGCKVLVNYLKSSKNGEEVSEEIEAYGGQALPFQADASKEADVRSLIKAAVDSWGTIDVLINNAGIVHDGLLVRMNNSEGRQVFDVNFFGKRLCTKAANEIMMTKNKGRIINITSVVGLIGNVGQADYSASAAAIKGFTRSTAKEYARRNITVNAVAPGFISTDMTATLSEDYKKKILDTIPLGRFGQPEEVAGLVKFLALHPAASYMTGGVYPIDGGLSLSSIL</sequence>
<evidence type="ECO:0000256" key="7">
    <source>
        <dbReference type="ARBA" id="ARBA00023160"/>
    </source>
</evidence>
<dbReference type="InterPro" id="IPR036291">
    <property type="entry name" value="NAD(P)-bd_dom_sf"/>
</dbReference>
<evidence type="ECO:0000256" key="8">
    <source>
        <dbReference type="ARBA" id="ARBA00048508"/>
    </source>
</evidence>
<evidence type="ECO:0000256" key="5">
    <source>
        <dbReference type="ARBA" id="ARBA00022832"/>
    </source>
</evidence>
<dbReference type="PRINTS" id="PR00080">
    <property type="entry name" value="SDRFAMILY"/>
</dbReference>
<dbReference type="GO" id="GO:0006633">
    <property type="term" value="P:fatty acid biosynthetic process"/>
    <property type="evidence" value="ECO:0007669"/>
    <property type="project" value="UniProtKB-KW"/>
</dbReference>
<name>A0A822ZKA6_NELNU</name>
<dbReference type="EMBL" id="DUZY01000007">
    <property type="protein sequence ID" value="DAD45307.1"/>
    <property type="molecule type" value="Genomic_DNA"/>
</dbReference>
<dbReference type="Pfam" id="PF13561">
    <property type="entry name" value="adh_short_C2"/>
    <property type="match status" value="1"/>
</dbReference>
<keyword evidence="11" id="KW-1185">Reference proteome</keyword>
<dbReference type="InterPro" id="IPR050259">
    <property type="entry name" value="SDR"/>
</dbReference>
<reference evidence="10 11" key="1">
    <citation type="journal article" date="2020" name="Mol. Biol. Evol.">
        <title>Distinct Expression and Methylation Patterns for Genes with Different Fates following a Single Whole-Genome Duplication in Flowering Plants.</title>
        <authorList>
            <person name="Shi T."/>
            <person name="Rahmani R.S."/>
            <person name="Gugger P.F."/>
            <person name="Wang M."/>
            <person name="Li H."/>
            <person name="Zhang Y."/>
            <person name="Li Z."/>
            <person name="Wang Q."/>
            <person name="Van de Peer Y."/>
            <person name="Marchal K."/>
            <person name="Chen J."/>
        </authorList>
    </citation>
    <scope>NUCLEOTIDE SEQUENCE [LARGE SCALE GENOMIC DNA]</scope>
    <source>
        <tissue evidence="10">Leaf</tissue>
    </source>
</reference>
<proteinExistence type="inferred from homology"/>
<dbReference type="SUPFAM" id="SSF51735">
    <property type="entry name" value="NAD(P)-binding Rossmann-fold domains"/>
    <property type="match status" value="1"/>
</dbReference>
<keyword evidence="7" id="KW-0443">Lipid metabolism</keyword>
<dbReference type="AlphaFoldDB" id="A0A822ZKA6"/>
<comment type="catalytic activity">
    <reaction evidence="8">
        <text>a (3R)-hydroxyacyl-[ACP] + NADP(+) = a 3-oxoacyl-[ACP] + NADPH + H(+)</text>
        <dbReference type="Rhea" id="RHEA:17397"/>
        <dbReference type="Rhea" id="RHEA-COMP:9916"/>
        <dbReference type="Rhea" id="RHEA-COMP:9945"/>
        <dbReference type="ChEBI" id="CHEBI:15378"/>
        <dbReference type="ChEBI" id="CHEBI:57783"/>
        <dbReference type="ChEBI" id="CHEBI:58349"/>
        <dbReference type="ChEBI" id="CHEBI:78776"/>
        <dbReference type="ChEBI" id="CHEBI:78827"/>
        <dbReference type="EC" id="1.1.1.100"/>
    </reaction>
</comment>
<feature type="domain" description="Ketoreductase" evidence="9">
    <location>
        <begin position="47"/>
        <end position="227"/>
    </location>
</feature>
<keyword evidence="7" id="KW-0275">Fatty acid biosynthesis</keyword>
<dbReference type="EC" id="1.1.1.100" evidence="3"/>
<keyword evidence="5" id="KW-0276">Fatty acid metabolism</keyword>
<dbReference type="SMART" id="SM00822">
    <property type="entry name" value="PKS_KR"/>
    <property type="match status" value="1"/>
</dbReference>
<evidence type="ECO:0000256" key="4">
    <source>
        <dbReference type="ARBA" id="ARBA00022516"/>
    </source>
</evidence>
<evidence type="ECO:0000256" key="1">
    <source>
        <dbReference type="ARBA" id="ARBA00005194"/>
    </source>
</evidence>